<name>A0A2C9EKK5_PSEPH</name>
<evidence type="ECO:0000313" key="2">
    <source>
        <dbReference type="EMBL" id="AGL84203.1"/>
    </source>
</evidence>
<dbReference type="AlphaFoldDB" id="A0A2C9EKK5"/>
<dbReference type="KEGG" id="pprc:PFLCHA0_c24320"/>
<feature type="region of interest" description="Disordered" evidence="1">
    <location>
        <begin position="61"/>
        <end position="104"/>
    </location>
</feature>
<feature type="compositionally biased region" description="Basic residues" evidence="1">
    <location>
        <begin position="67"/>
        <end position="77"/>
    </location>
</feature>
<dbReference type="eggNOG" id="COG2384">
    <property type="taxonomic scope" value="Bacteria"/>
</dbReference>
<dbReference type="PANTHER" id="PTHR38451">
    <property type="entry name" value="TRNA (ADENINE(22)-N(1))-METHYLTRANSFERASE"/>
    <property type="match status" value="1"/>
</dbReference>
<dbReference type="Gene3D" id="1.10.287.1890">
    <property type="match status" value="1"/>
</dbReference>
<dbReference type="HOGENOM" id="CLU_071037_0_0_6"/>
<dbReference type="InterPro" id="IPR029063">
    <property type="entry name" value="SAM-dependent_MTases_sf"/>
</dbReference>
<dbReference type="InterPro" id="IPR006901">
    <property type="entry name" value="TrmK"/>
</dbReference>
<proteinExistence type="predicted"/>
<gene>
    <name evidence="2" type="ORF">PFLCHA0_c24320</name>
</gene>
<dbReference type="GO" id="GO:0160105">
    <property type="term" value="F:tRNA (adenine(22)-N1)-methyltransferase activity"/>
    <property type="evidence" value="ECO:0007669"/>
    <property type="project" value="InterPro"/>
</dbReference>
<accession>A0A2C9EKK5</accession>
<dbReference type="PANTHER" id="PTHR38451:SF1">
    <property type="entry name" value="TRNA (ADENINE(22)-N(1))-METHYLTRANSFERASE"/>
    <property type="match status" value="1"/>
</dbReference>
<evidence type="ECO:0000256" key="1">
    <source>
        <dbReference type="SAM" id="MobiDB-lite"/>
    </source>
</evidence>
<evidence type="ECO:0000313" key="3">
    <source>
        <dbReference type="Proteomes" id="UP000013940"/>
    </source>
</evidence>
<dbReference type="Proteomes" id="UP000013940">
    <property type="component" value="Chromosome"/>
</dbReference>
<sequence length="337" mass="37650">MQDFLRCPHLNLGYFALFTFRTQHFFTSPMGAQSITDQVARGQQRRSACAQKPAMEDAAFDPVRSGPLRHPHSRPRSHKFEMPGIARQNRPPIRHKVPDLGGEKGQQLNQQTLSMRLARVAAHVPTGARLADIGSDHGYLPVALLLRGSISAAVAGEVALTPFHAARRTVRDNGLEQQVSVRLADGLAAIEPGDAISAISLCGMGGETIRDLLQAGKARLNGQERLILQPNGGEQPLRQWLMDNGYRILCEEVLRENRFDYEIIVAERTGPVSYSPRELYFGPLQLQARSPAFLAKWQRLLRLKQRTLENFSRAQAVPEEKVQDMARQVRWISELLG</sequence>
<reference evidence="3" key="1">
    <citation type="journal article" date="2014" name="Genome Announc.">
        <title>Full-genome sequence of the plant growth-promoting bacterium Pseudomonas protegens CHA0.</title>
        <authorList>
            <person name="Jousset A."/>
            <person name="Schuldes J."/>
            <person name="Keel C."/>
            <person name="Maurhofer M."/>
            <person name="Daniel R."/>
            <person name="Scheu S."/>
            <person name="Thuermer A."/>
        </authorList>
    </citation>
    <scope>NUCLEOTIDE SEQUENCE [LARGE SCALE GENOMIC DNA]</scope>
    <source>
        <strain evidence="3">DSM 19095 / LMG 27888 / CFBP 6595 / CHA0</strain>
    </source>
</reference>
<dbReference type="SUPFAM" id="SSF53335">
    <property type="entry name" value="S-adenosyl-L-methionine-dependent methyltransferases"/>
    <property type="match status" value="1"/>
</dbReference>
<organism evidence="2 3">
    <name type="scientific">Pseudomonas protegens (strain DSM 19095 / LMG 27888 / CFBP 6595 / CHA0)</name>
    <dbReference type="NCBI Taxonomy" id="1124983"/>
    <lineage>
        <taxon>Bacteria</taxon>
        <taxon>Pseudomonadati</taxon>
        <taxon>Pseudomonadota</taxon>
        <taxon>Gammaproteobacteria</taxon>
        <taxon>Pseudomonadales</taxon>
        <taxon>Pseudomonadaceae</taxon>
        <taxon>Pseudomonas</taxon>
    </lineage>
</organism>
<dbReference type="Gene3D" id="3.40.50.150">
    <property type="entry name" value="Vaccinia Virus protein VP39"/>
    <property type="match status" value="1"/>
</dbReference>
<protein>
    <submittedName>
        <fullName evidence="2">Uncharacterized protein</fullName>
    </submittedName>
</protein>
<dbReference type="EMBL" id="CP003190">
    <property type="protein sequence ID" value="AGL84203.1"/>
    <property type="molecule type" value="Genomic_DNA"/>
</dbReference>
<dbReference type="Pfam" id="PF04816">
    <property type="entry name" value="TrmK"/>
    <property type="match status" value="1"/>
</dbReference>